<evidence type="ECO:0000313" key="6">
    <source>
        <dbReference type="EMBL" id="AKG38258.1"/>
    </source>
</evidence>
<dbReference type="AlphaFoldDB" id="A0A0F7FGJ6"/>
<dbReference type="PATRIC" id="fig|1550241.5.peg.352"/>
<evidence type="ECO:0000313" key="7">
    <source>
        <dbReference type="Proteomes" id="UP000067434"/>
    </source>
</evidence>
<dbReference type="EMBL" id="CP009961">
    <property type="protein sequence ID" value="AKG38258.1"/>
    <property type="molecule type" value="Genomic_DNA"/>
</dbReference>
<dbReference type="GeneID" id="25400910"/>
<sequence>MSQTSLGLEERTEAALSYLLFFFSGLIIFLLEEKSLYVRFHAAQSTVTFTSLIVLSRIVLFIRGGFVLSCFIELLLLILWIIGIIKAYQGEWYKFPLFGDIAASILNLRI</sequence>
<gene>
    <name evidence="6" type="ORF">MA03_01725</name>
</gene>
<evidence type="ECO:0000256" key="2">
    <source>
        <dbReference type="ARBA" id="ARBA00022692"/>
    </source>
</evidence>
<proteinExistence type="predicted"/>
<reference evidence="6 7" key="1">
    <citation type="journal article" date="2015" name="Stand. Genomic Sci.">
        <title>Complete genome sequence of and proposal of Thermofilum uzonense sp. nov. a novel hyperthermophilic crenarchaeon and emended description of the genus Thermofilum.</title>
        <authorList>
            <person name="Toshchakov S.V."/>
            <person name="Korzhenkov A.A."/>
            <person name="Samarov N.I."/>
            <person name="Mazunin I.O."/>
            <person name="Mozhey O.I."/>
            <person name="Shmyr I.S."/>
            <person name="Derbikova K.S."/>
            <person name="Taranov E.A."/>
            <person name="Dominova I.N."/>
            <person name="Bonch-Osmolovskaya E.A."/>
            <person name="Patrushev M.V."/>
            <person name="Podosokorskaya O.A."/>
            <person name="Kublanov I.V."/>
        </authorList>
    </citation>
    <scope>NUCLEOTIDE SEQUENCE [LARGE SCALE GENOMIC DNA]</scope>
    <source>
        <strain evidence="6 7">1807-2</strain>
    </source>
</reference>
<dbReference type="GO" id="GO:0016020">
    <property type="term" value="C:membrane"/>
    <property type="evidence" value="ECO:0007669"/>
    <property type="project" value="UniProtKB-SubCell"/>
</dbReference>
<keyword evidence="3 5" id="KW-1133">Transmembrane helix</keyword>
<evidence type="ECO:0000256" key="4">
    <source>
        <dbReference type="ARBA" id="ARBA00023136"/>
    </source>
</evidence>
<evidence type="ECO:0000256" key="3">
    <source>
        <dbReference type="ARBA" id="ARBA00022989"/>
    </source>
</evidence>
<dbReference type="Pfam" id="PF09685">
    <property type="entry name" value="MamF_MmsF"/>
    <property type="match status" value="1"/>
</dbReference>
<keyword evidence="7" id="KW-1185">Reference proteome</keyword>
<dbReference type="HOGENOM" id="CLU_095018_3_0_2"/>
<organism evidence="6 7">
    <name type="scientific">Infirmifilum uzonense</name>
    <dbReference type="NCBI Taxonomy" id="1550241"/>
    <lineage>
        <taxon>Archaea</taxon>
        <taxon>Thermoproteota</taxon>
        <taxon>Thermoprotei</taxon>
        <taxon>Thermofilales</taxon>
        <taxon>Thermofilaceae</taxon>
        <taxon>Infirmifilum</taxon>
    </lineage>
</organism>
<protein>
    <submittedName>
        <fullName evidence="6">Uncharacterized protein</fullName>
    </submittedName>
</protein>
<keyword evidence="2 5" id="KW-0812">Transmembrane</keyword>
<dbReference type="OrthoDB" id="329551at2157"/>
<evidence type="ECO:0000256" key="1">
    <source>
        <dbReference type="ARBA" id="ARBA00004141"/>
    </source>
</evidence>
<comment type="subcellular location">
    <subcellularLocation>
        <location evidence="1">Membrane</location>
        <topology evidence="1">Multi-pass membrane protein</topology>
    </subcellularLocation>
</comment>
<feature type="transmembrane region" description="Helical" evidence="5">
    <location>
        <begin position="15"/>
        <end position="31"/>
    </location>
</feature>
<dbReference type="InterPro" id="IPR019109">
    <property type="entry name" value="MamF_MmsF"/>
</dbReference>
<feature type="transmembrane region" description="Helical" evidence="5">
    <location>
        <begin position="66"/>
        <end position="85"/>
    </location>
</feature>
<keyword evidence="4 5" id="KW-0472">Membrane</keyword>
<dbReference type="PANTHER" id="PTHR36460:SF1">
    <property type="entry name" value="UPF0132 DOMAIN PROTEIN (AFU_ORTHOLOGUE AFUA_3G10255)"/>
    <property type="match status" value="1"/>
</dbReference>
<dbReference type="RefSeq" id="WP_052883620.1">
    <property type="nucleotide sequence ID" value="NZ_CP009961.1"/>
</dbReference>
<feature type="transmembrane region" description="Helical" evidence="5">
    <location>
        <begin position="43"/>
        <end position="60"/>
    </location>
</feature>
<dbReference type="PANTHER" id="PTHR36460">
    <property type="entry name" value="UPF0132 DOMAIN PROTEIN (AFU_ORTHOLOGUE AFUA_3G10255)"/>
    <property type="match status" value="1"/>
</dbReference>
<dbReference type="Proteomes" id="UP000067434">
    <property type="component" value="Chromosome"/>
</dbReference>
<name>A0A0F7FGJ6_9CREN</name>
<evidence type="ECO:0000256" key="5">
    <source>
        <dbReference type="SAM" id="Phobius"/>
    </source>
</evidence>
<dbReference type="KEGG" id="thf:MA03_01725"/>
<accession>A0A0F7FGJ6</accession>